<accession>A0A3D9L7S2</accession>
<protein>
    <submittedName>
        <fullName evidence="6">dTDP-4-amino-4,6-dideoxygalactose transaminase</fullName>
    </submittedName>
</protein>
<keyword evidence="7" id="KW-1185">Reference proteome</keyword>
<organism evidence="6 7">
    <name type="scientific">Citricoccus muralis</name>
    <dbReference type="NCBI Taxonomy" id="169134"/>
    <lineage>
        <taxon>Bacteria</taxon>
        <taxon>Bacillati</taxon>
        <taxon>Actinomycetota</taxon>
        <taxon>Actinomycetes</taxon>
        <taxon>Micrococcales</taxon>
        <taxon>Micrococcaceae</taxon>
        <taxon>Citricoccus</taxon>
    </lineage>
</organism>
<evidence type="ECO:0000256" key="4">
    <source>
        <dbReference type="RuleBase" id="RU004508"/>
    </source>
</evidence>
<reference evidence="6 7" key="1">
    <citation type="submission" date="2018-07" db="EMBL/GenBank/DDBJ databases">
        <title>Sequencing the genomes of 1000 actinobacteria strains.</title>
        <authorList>
            <person name="Klenk H.-P."/>
        </authorList>
    </citation>
    <scope>NUCLEOTIDE SEQUENCE [LARGE SCALE GENOMIC DNA]</scope>
    <source>
        <strain evidence="6 7">DSM 14442</strain>
    </source>
</reference>
<dbReference type="GO" id="GO:0008483">
    <property type="term" value="F:transaminase activity"/>
    <property type="evidence" value="ECO:0007669"/>
    <property type="project" value="TreeGrafter"/>
</dbReference>
<dbReference type="SUPFAM" id="SSF53383">
    <property type="entry name" value="PLP-dependent transferases"/>
    <property type="match status" value="1"/>
</dbReference>
<dbReference type="GO" id="GO:0030170">
    <property type="term" value="F:pyridoxal phosphate binding"/>
    <property type="evidence" value="ECO:0007669"/>
    <property type="project" value="TreeGrafter"/>
</dbReference>
<dbReference type="EMBL" id="QREH01000001">
    <property type="protein sequence ID" value="REE02399.1"/>
    <property type="molecule type" value="Genomic_DNA"/>
</dbReference>
<feature type="compositionally biased region" description="Polar residues" evidence="5">
    <location>
        <begin position="380"/>
        <end position="393"/>
    </location>
</feature>
<sequence>MSRISVMKPWLGPEETEAVSRVIASGWVAQGPRTVEFERAFSTAHGVSHGVATSSCTTALHLALLVAGVQPGDDVIVPSFSFIATANVVTYVGARPVFADVDLVTGNVTAETLDSVLTPRTTAVIAVDQGGVPVDLDPIRTLCDRHSLALIEDAACGAGSTYRGFPVGVGADVTAWSFHPRKLLTTGEGGMLTTDNPEWAARARRLREHSMDVSAAERHTSVLPVQESYPEVGFNYRMTDLQAAMGLVQLGKLPEMVRRRRALADDYRAVLSTLAGLRYVTDPEYGTSNFQSFWIEVLPDFPLNREELLAWLAADGISARRGIMAAHRQGAYAGHSGLVRPLPMTERLTDNTLILPVFHSMTEDEHRRVTASLRAAAESPRNTRNHSTIMGSR</sequence>
<evidence type="ECO:0000256" key="3">
    <source>
        <dbReference type="PIRSR" id="PIRSR000390-2"/>
    </source>
</evidence>
<name>A0A3D9L7S2_9MICC</name>
<dbReference type="CDD" id="cd00616">
    <property type="entry name" value="AHBA_syn"/>
    <property type="match status" value="1"/>
</dbReference>
<evidence type="ECO:0000256" key="1">
    <source>
        <dbReference type="ARBA" id="ARBA00001933"/>
    </source>
</evidence>
<proteinExistence type="inferred from homology"/>
<dbReference type="Gene3D" id="3.90.1150.10">
    <property type="entry name" value="Aspartate Aminotransferase, domain 1"/>
    <property type="match status" value="1"/>
</dbReference>
<keyword evidence="3 4" id="KW-0663">Pyridoxal phosphate</keyword>
<evidence type="ECO:0000256" key="2">
    <source>
        <dbReference type="PIRSR" id="PIRSR000390-1"/>
    </source>
</evidence>
<evidence type="ECO:0000313" key="6">
    <source>
        <dbReference type="EMBL" id="REE02399.1"/>
    </source>
</evidence>
<feature type="region of interest" description="Disordered" evidence="5">
    <location>
        <begin position="374"/>
        <end position="393"/>
    </location>
</feature>
<dbReference type="PIRSF" id="PIRSF000390">
    <property type="entry name" value="PLP_StrS"/>
    <property type="match status" value="1"/>
</dbReference>
<comment type="similarity">
    <text evidence="4">Belongs to the DegT/DnrJ/EryC1 family.</text>
</comment>
<dbReference type="GO" id="GO:0000271">
    <property type="term" value="P:polysaccharide biosynthetic process"/>
    <property type="evidence" value="ECO:0007669"/>
    <property type="project" value="TreeGrafter"/>
</dbReference>
<dbReference type="Gene3D" id="3.40.640.10">
    <property type="entry name" value="Type I PLP-dependent aspartate aminotransferase-like (Major domain)"/>
    <property type="match status" value="1"/>
</dbReference>
<evidence type="ECO:0000256" key="5">
    <source>
        <dbReference type="SAM" id="MobiDB-lite"/>
    </source>
</evidence>
<dbReference type="InterPro" id="IPR000653">
    <property type="entry name" value="DegT/StrS_aminotransferase"/>
</dbReference>
<dbReference type="Proteomes" id="UP000256727">
    <property type="component" value="Unassembled WGS sequence"/>
</dbReference>
<dbReference type="InterPro" id="IPR015421">
    <property type="entry name" value="PyrdxlP-dep_Trfase_major"/>
</dbReference>
<dbReference type="InterPro" id="IPR015424">
    <property type="entry name" value="PyrdxlP-dep_Trfase"/>
</dbReference>
<dbReference type="RefSeq" id="WP_170144495.1">
    <property type="nucleotide sequence ID" value="NZ_QREH01000001.1"/>
</dbReference>
<comment type="caution">
    <text evidence="6">The sequence shown here is derived from an EMBL/GenBank/DDBJ whole genome shotgun (WGS) entry which is preliminary data.</text>
</comment>
<dbReference type="AlphaFoldDB" id="A0A3D9L7S2"/>
<comment type="cofactor">
    <cofactor evidence="1">
        <name>pyridoxal 5'-phosphate</name>
        <dbReference type="ChEBI" id="CHEBI:597326"/>
    </cofactor>
</comment>
<feature type="modified residue" description="N6-(pyridoxal phosphate)lysine" evidence="3">
    <location>
        <position position="182"/>
    </location>
</feature>
<evidence type="ECO:0000313" key="7">
    <source>
        <dbReference type="Proteomes" id="UP000256727"/>
    </source>
</evidence>
<dbReference type="PANTHER" id="PTHR30244">
    <property type="entry name" value="TRANSAMINASE"/>
    <property type="match status" value="1"/>
</dbReference>
<feature type="active site" description="Proton acceptor" evidence="2">
    <location>
        <position position="182"/>
    </location>
</feature>
<dbReference type="InterPro" id="IPR015422">
    <property type="entry name" value="PyrdxlP-dep_Trfase_small"/>
</dbReference>
<dbReference type="Pfam" id="PF01041">
    <property type="entry name" value="DegT_DnrJ_EryC1"/>
    <property type="match status" value="1"/>
</dbReference>
<gene>
    <name evidence="6" type="ORF">C8E99_0168</name>
</gene>
<dbReference type="PANTHER" id="PTHR30244:SF34">
    <property type="entry name" value="DTDP-4-AMINO-4,6-DIDEOXYGALACTOSE TRANSAMINASE"/>
    <property type="match status" value="1"/>
</dbReference>